<evidence type="ECO:0000256" key="1">
    <source>
        <dbReference type="ARBA" id="ARBA00022690"/>
    </source>
</evidence>
<protein>
    <recommendedName>
        <fullName evidence="4">Cystatin domain-containing protein</fullName>
    </recommendedName>
</protein>
<feature type="domain" description="Cystatin" evidence="4">
    <location>
        <begin position="135"/>
        <end position="184"/>
    </location>
</feature>
<name>A0AAF0QNH8_SOLVR</name>
<reference evidence="5" key="1">
    <citation type="submission" date="2023-08" db="EMBL/GenBank/DDBJ databases">
        <title>A de novo genome assembly of Solanum verrucosum Schlechtendal, a Mexican diploid species geographically isolated from the other diploid A-genome species in potato relatives.</title>
        <authorList>
            <person name="Hosaka K."/>
        </authorList>
    </citation>
    <scope>NUCLEOTIDE SEQUENCE</scope>
    <source>
        <tissue evidence="5">Young leaves</tissue>
    </source>
</reference>
<proteinExistence type="predicted"/>
<feature type="compositionally biased region" description="Acidic residues" evidence="3">
    <location>
        <begin position="53"/>
        <end position="65"/>
    </location>
</feature>
<dbReference type="Proteomes" id="UP001234989">
    <property type="component" value="Chromosome 4"/>
</dbReference>
<dbReference type="PANTHER" id="PTHR31260">
    <property type="entry name" value="CYSTATIN/MONELLIN SUPERFAMILY PROTEIN"/>
    <property type="match status" value="1"/>
</dbReference>
<dbReference type="InterPro" id="IPR000010">
    <property type="entry name" value="Cystatin_dom"/>
</dbReference>
<dbReference type="InterPro" id="IPR006462">
    <property type="entry name" value="MS5"/>
</dbReference>
<dbReference type="AlphaFoldDB" id="A0AAF0QNH8"/>
<dbReference type="Pfam" id="PF00031">
    <property type="entry name" value="Cystatin"/>
    <property type="match status" value="1"/>
</dbReference>
<feature type="region of interest" description="Disordered" evidence="3">
    <location>
        <begin position="270"/>
        <end position="302"/>
    </location>
</feature>
<accession>A0AAF0QNH8</accession>
<evidence type="ECO:0000256" key="3">
    <source>
        <dbReference type="SAM" id="MobiDB-lite"/>
    </source>
</evidence>
<keyword evidence="1" id="KW-0646">Protease inhibitor</keyword>
<evidence type="ECO:0000256" key="2">
    <source>
        <dbReference type="ARBA" id="ARBA00022704"/>
    </source>
</evidence>
<dbReference type="SUPFAM" id="SSF54403">
    <property type="entry name" value="Cystatin/monellin"/>
    <property type="match status" value="1"/>
</dbReference>
<feature type="region of interest" description="Disordered" evidence="3">
    <location>
        <begin position="1"/>
        <end position="72"/>
    </location>
</feature>
<evidence type="ECO:0000313" key="6">
    <source>
        <dbReference type="Proteomes" id="UP001234989"/>
    </source>
</evidence>
<evidence type="ECO:0000259" key="4">
    <source>
        <dbReference type="Pfam" id="PF00031"/>
    </source>
</evidence>
<gene>
    <name evidence="5" type="ORF">MTR67_017276</name>
</gene>
<organism evidence="5 6">
    <name type="scientific">Solanum verrucosum</name>
    <dbReference type="NCBI Taxonomy" id="315347"/>
    <lineage>
        <taxon>Eukaryota</taxon>
        <taxon>Viridiplantae</taxon>
        <taxon>Streptophyta</taxon>
        <taxon>Embryophyta</taxon>
        <taxon>Tracheophyta</taxon>
        <taxon>Spermatophyta</taxon>
        <taxon>Magnoliopsida</taxon>
        <taxon>eudicotyledons</taxon>
        <taxon>Gunneridae</taxon>
        <taxon>Pentapetalae</taxon>
        <taxon>asterids</taxon>
        <taxon>lamiids</taxon>
        <taxon>Solanales</taxon>
        <taxon>Solanaceae</taxon>
        <taxon>Solanoideae</taxon>
        <taxon>Solaneae</taxon>
        <taxon>Solanum</taxon>
    </lineage>
</organism>
<dbReference type="EMBL" id="CP133615">
    <property type="protein sequence ID" value="WMV23891.1"/>
    <property type="molecule type" value="Genomic_DNA"/>
</dbReference>
<evidence type="ECO:0000313" key="5">
    <source>
        <dbReference type="EMBL" id="WMV23891.1"/>
    </source>
</evidence>
<sequence length="335" mass="37506">MPPVPLPEHEESDDDESPSPPLPEALVTFGGGNKFVYSDDEELDSLKQKVNEEDAESSESEDNSSECDTPERDTEKLWYRPYSRGDTVVDKACRIRYFEQIHDSEGFDIKDYPGSAPMSSIFPMQGYLQHPEFMEKMKDFARRAIEHYNEKMGTSYVVNEILKVNGHSIKHFMYYITLSVKNGENEYFQVKVVDRLHLYNSLDFPIVRPRDASGDPKYLSSETGAMFVFLTGGSVLLLTLINNGSTTQLLLSLFGVDALTESEPASAAGQQISLNSSTQFPPPPNSNSIPISNQDIGMKDKPDESKSLLNDLVCESAQGCKYVDLLKPNTMNLIL</sequence>
<dbReference type="InterPro" id="IPR046350">
    <property type="entry name" value="Cystatin_sf"/>
</dbReference>
<dbReference type="PANTHER" id="PTHR31260:SF79">
    <property type="entry name" value="CYSTATIN DOMAIN-CONTAINING PROTEIN"/>
    <property type="match status" value="1"/>
</dbReference>
<keyword evidence="6" id="KW-1185">Reference proteome</keyword>
<keyword evidence="2" id="KW-0789">Thiol protease inhibitor</keyword>
<dbReference type="GO" id="GO:0004869">
    <property type="term" value="F:cysteine-type endopeptidase inhibitor activity"/>
    <property type="evidence" value="ECO:0007669"/>
    <property type="project" value="UniProtKB-KW"/>
</dbReference>
<dbReference type="Gene3D" id="3.10.450.10">
    <property type="match status" value="1"/>
</dbReference>
<feature type="compositionally biased region" description="Polar residues" evidence="3">
    <location>
        <begin position="270"/>
        <end position="279"/>
    </location>
</feature>